<evidence type="ECO:0000313" key="3">
    <source>
        <dbReference type="Proteomes" id="UP001280581"/>
    </source>
</evidence>
<protein>
    <submittedName>
        <fullName evidence="2">Uncharacterized protein</fullName>
    </submittedName>
</protein>
<sequence length="616" mass="70374">MTDYQVAEYMELSLDGTSHAALLARPGSGVVFDSRRKRWIPETRQGDSEIPFDVIYRATFLARDELLATANKYRKKVKQPTLTLNTTHNWLEVQESVLAACTGLEQLAEKDKDMSGSLGRLKRAFRGLCRNAGVGQTAATVIPNDSFGFTSVLCGSLKVVFTGLRATGLYRQEVYRTLEGLPTQLRDLAANVDLYEWDEEVHILAAALYVASFRLLNHILLWFLKNTWATGVKLLLDPMGFTEKLRDFQAELKMASQSFGAHLTTLSRSTELETMQLQYMTAFAQTKITNQLEALVKFKDDIEEKQAQIEERERRGRVQVLENLHPLLNNIMNVLQQRAIGEGEFHGSMSAPDIDIDKLLTDFLYEPELIINDCASLVKKFEGKNHRVKYNINKISAYNSHPRLRAWLTYDEQSLILLNGRAEPRHDSEVSLFAAKMVQRLLVHYQTQIKEEHPESVVIPLVYFCGEHRDWKRDSNGNPEELAMSLLLQLVDRAHHFMDPTVLQDFYQKTTGGDITSICSTFDRLVRSLSRRVILVMVVDGLRYFAQPTERADNMKRLVSQLVQTYRKNPAATLKILFASPTRSDYLEELFNDDELLEMPRDVPEAGMESSQRLRL</sequence>
<dbReference type="AlphaFoldDB" id="A0AAN6LM53"/>
<dbReference type="PANTHER" id="PTHR40619">
    <property type="entry name" value="FUNGAL STAND N-TERMINAL GOODBYE DOMAIN-CONTAINING PROTEIN"/>
    <property type="match status" value="1"/>
</dbReference>
<evidence type="ECO:0000313" key="2">
    <source>
        <dbReference type="EMBL" id="KAK3197419.1"/>
    </source>
</evidence>
<feature type="coiled-coil region" evidence="1">
    <location>
        <begin position="288"/>
        <end position="315"/>
    </location>
</feature>
<gene>
    <name evidence="2" type="ORF">GRF29_216g139616</name>
</gene>
<organism evidence="2 3">
    <name type="scientific">Pseudopithomyces chartarum</name>
    <dbReference type="NCBI Taxonomy" id="1892770"/>
    <lineage>
        <taxon>Eukaryota</taxon>
        <taxon>Fungi</taxon>
        <taxon>Dikarya</taxon>
        <taxon>Ascomycota</taxon>
        <taxon>Pezizomycotina</taxon>
        <taxon>Dothideomycetes</taxon>
        <taxon>Pleosporomycetidae</taxon>
        <taxon>Pleosporales</taxon>
        <taxon>Massarineae</taxon>
        <taxon>Didymosphaeriaceae</taxon>
        <taxon>Pseudopithomyces</taxon>
    </lineage>
</organism>
<dbReference type="EMBL" id="WVTA01000018">
    <property type="protein sequence ID" value="KAK3197419.1"/>
    <property type="molecule type" value="Genomic_DNA"/>
</dbReference>
<reference evidence="2 3" key="1">
    <citation type="submission" date="2021-02" db="EMBL/GenBank/DDBJ databases">
        <title>Genome assembly of Pseudopithomyces chartarum.</title>
        <authorList>
            <person name="Jauregui R."/>
            <person name="Singh J."/>
            <person name="Voisey C."/>
        </authorList>
    </citation>
    <scope>NUCLEOTIDE SEQUENCE [LARGE SCALE GENOMIC DNA]</scope>
    <source>
        <strain evidence="2 3">AGR01</strain>
    </source>
</reference>
<keyword evidence="1" id="KW-0175">Coiled coil</keyword>
<keyword evidence="3" id="KW-1185">Reference proteome</keyword>
<dbReference type="PANTHER" id="PTHR40619:SF3">
    <property type="entry name" value="FUNGAL STAND N-TERMINAL GOODBYE DOMAIN-CONTAINING PROTEIN"/>
    <property type="match status" value="1"/>
</dbReference>
<evidence type="ECO:0000256" key="1">
    <source>
        <dbReference type="SAM" id="Coils"/>
    </source>
</evidence>
<accession>A0AAN6LM53</accession>
<proteinExistence type="predicted"/>
<dbReference type="Proteomes" id="UP001280581">
    <property type="component" value="Unassembled WGS sequence"/>
</dbReference>
<name>A0AAN6LM53_9PLEO</name>
<comment type="caution">
    <text evidence="2">The sequence shown here is derived from an EMBL/GenBank/DDBJ whole genome shotgun (WGS) entry which is preliminary data.</text>
</comment>